<sequence>MCFIENQRKLKSLVFMMVNGRLKNNAYTELNNKSCQCPKHDQRQINLTINYSATEERISSCPAYDNVITPPPSYRSLCGCFLTDEPPRYQVVTGRQLDYGTVTTSTIFETQFVRTSRNASLKLLVVVLILLAISFIALLVSLILGCYSWRC</sequence>
<keyword evidence="1" id="KW-0472">Membrane</keyword>
<name>A0A7M5V2V0_9CNID</name>
<keyword evidence="3" id="KW-1185">Reference proteome</keyword>
<proteinExistence type="predicted"/>
<dbReference type="RefSeq" id="XP_066922332.1">
    <property type="nucleotide sequence ID" value="XM_067066231.1"/>
</dbReference>
<organism evidence="2 3">
    <name type="scientific">Clytia hemisphaerica</name>
    <dbReference type="NCBI Taxonomy" id="252671"/>
    <lineage>
        <taxon>Eukaryota</taxon>
        <taxon>Metazoa</taxon>
        <taxon>Cnidaria</taxon>
        <taxon>Hydrozoa</taxon>
        <taxon>Hydroidolina</taxon>
        <taxon>Leptothecata</taxon>
        <taxon>Obeliida</taxon>
        <taxon>Clytiidae</taxon>
        <taxon>Clytia</taxon>
    </lineage>
</organism>
<evidence type="ECO:0000313" key="3">
    <source>
        <dbReference type="Proteomes" id="UP000594262"/>
    </source>
</evidence>
<accession>A0A7M5V2V0</accession>
<dbReference type="Proteomes" id="UP000594262">
    <property type="component" value="Unplaced"/>
</dbReference>
<dbReference type="GeneID" id="136809694"/>
<dbReference type="AlphaFoldDB" id="A0A7M5V2V0"/>
<feature type="transmembrane region" description="Helical" evidence="1">
    <location>
        <begin position="123"/>
        <end position="150"/>
    </location>
</feature>
<keyword evidence="1" id="KW-1133">Transmembrane helix</keyword>
<evidence type="ECO:0000313" key="2">
    <source>
        <dbReference type="EnsemblMetazoa" id="CLYHEMP010356.1"/>
    </source>
</evidence>
<keyword evidence="1" id="KW-0812">Transmembrane</keyword>
<reference evidence="2" key="1">
    <citation type="submission" date="2021-01" db="UniProtKB">
        <authorList>
            <consortium name="EnsemblMetazoa"/>
        </authorList>
    </citation>
    <scope>IDENTIFICATION</scope>
</reference>
<evidence type="ECO:0000256" key="1">
    <source>
        <dbReference type="SAM" id="Phobius"/>
    </source>
</evidence>
<dbReference type="EnsemblMetazoa" id="CLYHEMT010356.1">
    <property type="protein sequence ID" value="CLYHEMP010356.1"/>
    <property type="gene ID" value="CLYHEMG010356"/>
</dbReference>
<protein>
    <submittedName>
        <fullName evidence="2">Uncharacterized protein</fullName>
    </submittedName>
</protein>